<comment type="function">
    <text evidence="7">Involved in nucleolar processing of pre-18S ribosomal RNA.</text>
</comment>
<keyword evidence="5 7" id="KW-0687">Ribonucleoprotein</keyword>
<evidence type="ECO:0000256" key="7">
    <source>
        <dbReference type="PIRNR" id="PIRNR017300"/>
    </source>
</evidence>
<dbReference type="GO" id="GO:0032040">
    <property type="term" value="C:small-subunit processome"/>
    <property type="evidence" value="ECO:0007669"/>
    <property type="project" value="TreeGrafter"/>
</dbReference>
<feature type="region of interest" description="Disordered" evidence="8">
    <location>
        <begin position="275"/>
        <end position="317"/>
    </location>
</feature>
<evidence type="ECO:0000313" key="10">
    <source>
        <dbReference type="RefSeq" id="XP_011494271.1"/>
    </source>
</evidence>
<feature type="region of interest" description="Disordered" evidence="8">
    <location>
        <begin position="434"/>
        <end position="453"/>
    </location>
</feature>
<comment type="similarity">
    <text evidence="6 7">Belongs to the MPP10 family.</text>
</comment>
<evidence type="ECO:0000256" key="3">
    <source>
        <dbReference type="ARBA" id="ARBA00022552"/>
    </source>
</evidence>
<dbReference type="InterPro" id="IPR012173">
    <property type="entry name" value="Mpp10"/>
</dbReference>
<feature type="region of interest" description="Disordered" evidence="8">
    <location>
        <begin position="118"/>
        <end position="156"/>
    </location>
</feature>
<dbReference type="GO" id="GO:0005732">
    <property type="term" value="C:sno(s)RNA-containing ribonucleoprotein complex"/>
    <property type="evidence" value="ECO:0007669"/>
    <property type="project" value="UniProtKB-UniRule"/>
</dbReference>
<dbReference type="GeneID" id="105359372"/>
<dbReference type="PIRSF" id="PIRSF017300">
    <property type="entry name" value="snoRNP_Mpp10"/>
    <property type="match status" value="1"/>
</dbReference>
<dbReference type="PANTHER" id="PTHR17039">
    <property type="entry name" value="U3 SMALL NUCLEOLAR RIBONUCLEOPROTEIN PROTEIN MPP10"/>
    <property type="match status" value="1"/>
</dbReference>
<evidence type="ECO:0000256" key="6">
    <source>
        <dbReference type="ARBA" id="ARBA00029455"/>
    </source>
</evidence>
<evidence type="ECO:0000313" key="9">
    <source>
        <dbReference type="Proteomes" id="UP000695007"/>
    </source>
</evidence>
<accession>A0AAJ6VKR8</accession>
<keyword evidence="2 7" id="KW-0690">Ribosome biogenesis</keyword>
<evidence type="ECO:0000256" key="2">
    <source>
        <dbReference type="ARBA" id="ARBA00022517"/>
    </source>
</evidence>
<dbReference type="Proteomes" id="UP000695007">
    <property type="component" value="Unplaced"/>
</dbReference>
<keyword evidence="4 7" id="KW-0539">Nucleus</keyword>
<evidence type="ECO:0000256" key="1">
    <source>
        <dbReference type="ARBA" id="ARBA00004604"/>
    </source>
</evidence>
<evidence type="ECO:0000256" key="8">
    <source>
        <dbReference type="SAM" id="MobiDB-lite"/>
    </source>
</evidence>
<proteinExistence type="inferred from homology"/>
<feature type="compositionally biased region" description="Basic and acidic residues" evidence="8">
    <location>
        <begin position="515"/>
        <end position="536"/>
    </location>
</feature>
<feature type="region of interest" description="Disordered" evidence="8">
    <location>
        <begin position="222"/>
        <end position="263"/>
    </location>
</feature>
<dbReference type="KEGG" id="csol:105359372"/>
<feature type="region of interest" description="Disordered" evidence="8">
    <location>
        <begin position="515"/>
        <end position="556"/>
    </location>
</feature>
<dbReference type="RefSeq" id="XP_011494271.1">
    <property type="nucleotide sequence ID" value="XM_011495969.1"/>
</dbReference>
<organism evidence="9 10">
    <name type="scientific">Ceratosolen solmsi marchali</name>
    <dbReference type="NCBI Taxonomy" id="326594"/>
    <lineage>
        <taxon>Eukaryota</taxon>
        <taxon>Metazoa</taxon>
        <taxon>Ecdysozoa</taxon>
        <taxon>Arthropoda</taxon>
        <taxon>Hexapoda</taxon>
        <taxon>Insecta</taxon>
        <taxon>Pterygota</taxon>
        <taxon>Neoptera</taxon>
        <taxon>Endopterygota</taxon>
        <taxon>Hymenoptera</taxon>
        <taxon>Apocrita</taxon>
        <taxon>Proctotrupomorpha</taxon>
        <taxon>Chalcidoidea</taxon>
        <taxon>Agaonidae</taxon>
        <taxon>Agaoninae</taxon>
        <taxon>Ceratosolen</taxon>
    </lineage>
</organism>
<evidence type="ECO:0000256" key="5">
    <source>
        <dbReference type="ARBA" id="ARBA00023274"/>
    </source>
</evidence>
<protein>
    <recommendedName>
        <fullName evidence="7">U3 small nucleolar ribonucleoprotein protein MPP10</fullName>
    </recommendedName>
</protein>
<keyword evidence="9" id="KW-1185">Reference proteome</keyword>
<gene>
    <name evidence="10" type="primary">LOC105359372</name>
</gene>
<dbReference type="Pfam" id="PF04006">
    <property type="entry name" value="Mpp10"/>
    <property type="match status" value="1"/>
</dbReference>
<keyword evidence="3 7" id="KW-0698">rRNA processing</keyword>
<name>A0AAJ6VKR8_9HYME</name>
<dbReference type="PANTHER" id="PTHR17039:SF0">
    <property type="entry name" value="U3 SMALL NUCLEOLAR RIBONUCLEOPROTEIN PROTEIN MPP10"/>
    <property type="match status" value="1"/>
</dbReference>
<feature type="compositionally biased region" description="Basic and acidic residues" evidence="8">
    <location>
        <begin position="222"/>
        <end position="234"/>
    </location>
</feature>
<feature type="compositionally biased region" description="Basic and acidic residues" evidence="8">
    <location>
        <begin position="293"/>
        <end position="317"/>
    </location>
</feature>
<evidence type="ECO:0000256" key="4">
    <source>
        <dbReference type="ARBA" id="ARBA00023242"/>
    </source>
</evidence>
<dbReference type="GO" id="GO:0034457">
    <property type="term" value="C:Mpp10 complex"/>
    <property type="evidence" value="ECO:0007669"/>
    <property type="project" value="UniProtKB-UniRule"/>
</dbReference>
<reference evidence="10" key="1">
    <citation type="submission" date="2025-08" db="UniProtKB">
        <authorList>
            <consortium name="RefSeq"/>
        </authorList>
    </citation>
    <scope>IDENTIFICATION</scope>
</reference>
<dbReference type="AlphaFoldDB" id="A0AAJ6VKR8"/>
<feature type="compositionally biased region" description="Basic residues" evidence="8">
    <location>
        <begin position="537"/>
        <end position="547"/>
    </location>
</feature>
<comment type="subcellular location">
    <subcellularLocation>
        <location evidence="1 7">Nucleus</location>
        <location evidence="1 7">Nucleolus</location>
    </subcellularLocation>
</comment>
<sequence>MVNDDLILLDEIQQTIQNCTKDPQAFLSVQENLYEDLKNATKQLYDLSFKIKSLSYPNSKALPELIVKDLDTEQIWQQIEFANNELLSPSRLAEISKILNSKESLKIPLEFEKALNKNNSSNDESEEQNEILTDKNGESTDDNEEEKASSNTKKKRKTTEVDDKFFKLDDLNEYLKKEDKKEMTITRNKNTSSDDEESIDLFNHFSDVADEEDEDVIETKRRIKYADFFDKPESDNESQGGRNENDSEKDYNSASDDTDDIDYKTKIEQMKYERDKKKVKFDLSNETDETDSDERATMKTDENKNTDESIKSSLETRQERLKKRIKELEEKAVAEKPWQLKGEINALTRPQNSLLQEYVEFDSASRPAPIITEQTTMKLEDIIRGRVKDKAWDDVEKKFKPVDTPMEYKKKLIMNQEKSKESLAQIYENEYIKQREGLNSNDKEEQEEKEPQEHIEIKERIHDIFTKLDALSNFHYTPKLAKPEIKIISNLPAINMEEVAPVAISDATLLAPEEIHTKQKGDPIGKSERSRTDMKRERRKKKLKQRARAMNESKKVAENHRLNKSTKKLAILGKLKGRNIIDMSNETNQILDKSIKSSTTFFAHLQDQAQSAIKQKVNENVKKKNKNTLSAVRLKL</sequence>
<dbReference type="GO" id="GO:0006364">
    <property type="term" value="P:rRNA processing"/>
    <property type="evidence" value="ECO:0007669"/>
    <property type="project" value="UniProtKB-KW"/>
</dbReference>